<dbReference type="EMBL" id="MF417927">
    <property type="protein sequence ID" value="ASN71514.1"/>
    <property type="molecule type" value="Genomic_DNA"/>
</dbReference>
<feature type="region of interest" description="Disordered" evidence="1">
    <location>
        <begin position="40"/>
        <end position="61"/>
    </location>
</feature>
<proteinExistence type="predicted"/>
<protein>
    <submittedName>
        <fullName evidence="2">Uncharacterized protein</fullName>
    </submittedName>
</protein>
<gene>
    <name evidence="2" type="ORF">9F2_8</name>
</gene>
<evidence type="ECO:0000256" key="1">
    <source>
        <dbReference type="SAM" id="MobiDB-lite"/>
    </source>
</evidence>
<evidence type="ECO:0000313" key="2">
    <source>
        <dbReference type="EMBL" id="ASN71514.1"/>
    </source>
</evidence>
<reference evidence="2" key="1">
    <citation type="submission" date="2017-06" db="EMBL/GenBank/DDBJ databases">
        <title>Novel phages from South African skin metaviromes.</title>
        <authorList>
            <person name="van Zyl L.J."/>
            <person name="Abrahams Y."/>
            <person name="Stander E.A."/>
            <person name="Kirby B.M."/>
            <person name="Clavaud C."/>
            <person name="Farcet C."/>
            <person name="Breton L."/>
            <person name="Trindade M.I."/>
        </authorList>
    </citation>
    <scope>NUCLEOTIDE SEQUENCE</scope>
</reference>
<sequence>MKVRALAILNTPGGTKEIGDTYDLAADKVPELEELGWIEKAKETAPTTKADKAADAADAKA</sequence>
<accession>A0A2H4J8B7</accession>
<name>A0A2H4J8B7_9CAUD</name>
<organism evidence="2">
    <name type="scientific">uncultured Caudovirales phage</name>
    <dbReference type="NCBI Taxonomy" id="2100421"/>
    <lineage>
        <taxon>Viruses</taxon>
        <taxon>Duplodnaviria</taxon>
        <taxon>Heunggongvirae</taxon>
        <taxon>Uroviricota</taxon>
        <taxon>Caudoviricetes</taxon>
        <taxon>Peduoviridae</taxon>
        <taxon>Maltschvirus</taxon>
        <taxon>Maltschvirus maltsch</taxon>
    </lineage>
</organism>